<keyword evidence="3 13" id="KW-0540">Nuclease</keyword>
<dbReference type="EC" id="3.1.-.-" evidence="13"/>
<dbReference type="Pfam" id="PF16592">
    <property type="entry name" value="Cas9_REC"/>
    <property type="match status" value="1"/>
</dbReference>
<keyword evidence="5 13" id="KW-0255">Endonuclease</keyword>
<dbReference type="NCBIfam" id="TIGR01865">
    <property type="entry name" value="cas_Csn1"/>
    <property type="match status" value="1"/>
</dbReference>
<evidence type="ECO:0000256" key="5">
    <source>
        <dbReference type="ARBA" id="ARBA00022759"/>
    </source>
</evidence>
<accession>A0A6N2ZJF4</accession>
<evidence type="ECO:0000256" key="12">
    <source>
        <dbReference type="ARBA" id="ARBA00046380"/>
    </source>
</evidence>
<keyword evidence="9 13" id="KW-0051">Antiviral defense</keyword>
<dbReference type="Gene3D" id="3.30.420.10">
    <property type="entry name" value="Ribonuclease H-like superfamily/Ribonuclease H"/>
    <property type="match status" value="1"/>
</dbReference>
<dbReference type="InterPro" id="IPR036397">
    <property type="entry name" value="RNaseH_sf"/>
</dbReference>
<evidence type="ECO:0000256" key="10">
    <source>
        <dbReference type="ARBA" id="ARBA00023125"/>
    </source>
</evidence>
<evidence type="ECO:0000256" key="6">
    <source>
        <dbReference type="ARBA" id="ARBA00022801"/>
    </source>
</evidence>
<dbReference type="InterPro" id="IPR003615">
    <property type="entry name" value="HNH_nuc"/>
</dbReference>
<feature type="active site" description="Proton acceptor for HNH nuclease domain" evidence="13">
    <location>
        <position position="852"/>
    </location>
</feature>
<comment type="function">
    <text evidence="13">CRISPR (clustered regularly interspaced short palindromic repeat) is an adaptive immune system that provides protection against mobile genetic elements (viruses, transposable elements and conjugative plasmids). CRISPR clusters contain spacers, sequences complementary to antecedent mobile elements, and target invading nucleic acids. CRISPR clusters are transcribed and processed into CRISPR RNA (crRNA). In type II CRISPR systems correct processing of pre-crRNA requires a trans-encoded small RNA (tracrRNA), endogenous ribonuclease 3 (rnc) and this protein. The tracrRNA serves as a guide for ribonuclease 3-aided processing of pre-crRNA. Subsequently Cas9/crRNA/tracrRNA endonucleolytically cleaves linear or circular dsDNA target complementary to the spacer; Cas9 is inactive in the absence of the 2 guide RNAs (gRNA). Cas9 recognizes the protospacer adjacent motif (PAM) in the CRISPR repeat sequences to help distinguish self versus nonself, as targets within the bacterial CRISPR locus do not have PAMs. PAM recognition is also required for catalytic activity.</text>
</comment>
<dbReference type="GO" id="GO:0003723">
    <property type="term" value="F:RNA binding"/>
    <property type="evidence" value="ECO:0007669"/>
    <property type="project" value="UniProtKB-UniRule"/>
</dbReference>
<dbReference type="Pfam" id="PF16593">
    <property type="entry name" value="Cas9-BH"/>
    <property type="match status" value="1"/>
</dbReference>
<dbReference type="GO" id="GO:0043571">
    <property type="term" value="P:maintenance of CRISPR repeat elements"/>
    <property type="evidence" value="ECO:0007669"/>
    <property type="project" value="UniProtKB-UniRule"/>
</dbReference>
<protein>
    <recommendedName>
        <fullName evidence="13">CRISPR-associated endonuclease Cas9</fullName>
        <ecNumber evidence="13">3.1.-.-</ecNumber>
    </recommendedName>
</protein>
<gene>
    <name evidence="13 15" type="primary">cas9</name>
    <name evidence="15" type="ORF">EFLFYP64_00497</name>
</gene>
<feature type="binding site" evidence="13">
    <location>
        <position position="774"/>
    </location>
    <ligand>
        <name>Mg(2+)</name>
        <dbReference type="ChEBI" id="CHEBI:18420"/>
        <label>1</label>
    </ligand>
</feature>
<dbReference type="InterPro" id="IPR032239">
    <property type="entry name" value="Cas9-BH"/>
</dbReference>
<evidence type="ECO:0000313" key="15">
    <source>
        <dbReference type="EMBL" id="VYT78267.1"/>
    </source>
</evidence>
<dbReference type="HAMAP" id="MF_01480">
    <property type="entry name" value="Cas9"/>
    <property type="match status" value="1"/>
</dbReference>
<keyword evidence="11" id="KW-0464">Manganese</keyword>
<dbReference type="InterPro" id="IPR033114">
    <property type="entry name" value="HNH_CAS9"/>
</dbReference>
<feature type="active site" description="For RuvC-like nuclease domain" evidence="13">
    <location>
        <position position="10"/>
    </location>
</feature>
<evidence type="ECO:0000256" key="1">
    <source>
        <dbReference type="ARBA" id="ARBA00001946"/>
    </source>
</evidence>
<sequence>MKKEYTIGLDIGTNSVGWSVLTDDYRLVSKKMKVAGNTEKSSTKKNFWGVRLFDEGQTAEARRSKRTARRRLARRRQRILELQKIFAPEILKIDEHFFARLNESFLVLDEKKQSRHPVFATIKQEKSYHQTYPTIYHLRQALADSSEKADIRLVYLAMAHLLKYRGHFLIEGELNTENSSVTETFRQFLSTYNQQFSEADDKQTEKLDEAVDCSFVFTEKMSKTKKAETLLKYFPHEKSNGYLSQFIKLMVGNQGNFKNVFGLEEEAKLQFSKETYEEDLEELLEKIGDDYIDLFVQAKNVYDAVLLSEILSDSTKNTRAKLSAGMIRRYDAHKEDLVLLKRFVKENLPKKYRAFFGDNSVNGYAGYIEGHATQEDFYKFVKKELTGIRGSEVFLTKIEQENFLRKQRTFDNGVIPHQIHLTELRAIIANQKKHYPFLKEEQEKLESLLTFKIPYYVGPLAKKQENSPFAWLIRKSEEKIKPWNLPEIVDMEGSAVRFIERMINTDMYIPHNKVLPKNSLLYQKFSIYNELTKVRYQDERGQMNYFSSIEKKEIFHELFEKNRKVTKKDLQEFLYLKYDIKHAELSGIEKAFNASYTTYHDFLTMSENKREMKQWLEDPELASMFEEIIKTLTVFEDREMIKTRLSHHEATLGKHIIKKLTKKHYTGWGRLSKELIQGIRDKQSNKTILDYLINDDDFPHHRNRNFMQLINDDSLSFKKEIKKAQMITDTENLEEIVKELTGSPAIKKGILQSLKIVDEIVGIMGYEPANIVVEMARENQTTGRGLKSSRPRLKALEESLKDFGSQLLKEYPTDNSSLQKDRLYLYYLQNGRDMYTGAPLDIHRLSDYDIDHIIPRSFTTDNSIDNKVLVSSKENRLKKDDVPSEKVVKKMRSFWYDLYSSKLISKRKLDNLTKIKLTEEDKAGFIKRQLVETRQITKHVAGILHHRFNKAEDTNEPIRKVRIITLKSALVSQFRNRFGIYKVREINEYHHAHDAYLNGVVALALLKKYPQLAPEFVYGEYLKFNAHKANKATVKKEFYSNIMKFFESDTPVCDENGEIFWDKSKSIAQVKKVINHHHMNIVKKTEIQKGGFSKETVEPKKDSSKLLPRKNNWDPAKYGGLGSPNVAYTVAFTYEKGKARKRTNALEGITIMEREAFEQSPVLFLKNKGYEQAEIEMKLPKYALFELENGRKRMVASNKEAQKANSFLLPEHLVTLLYHAKQYDEISHKESFDYVNEHHKEFSEVFARVLEFAGKYTLAEKNIEKLEKIYKENQTDDLAKLASSFVNLMQFNAMGAPADFKFFDVTIPRKRYTSLTEIWQSTIIHQSITGLYETRIRMGK</sequence>
<dbReference type="Pfam" id="PF13395">
    <property type="entry name" value="HNH_4"/>
    <property type="match status" value="1"/>
</dbReference>
<dbReference type="PROSITE" id="PS51749">
    <property type="entry name" value="HNH_CAS9"/>
    <property type="match status" value="1"/>
</dbReference>
<evidence type="ECO:0000256" key="2">
    <source>
        <dbReference type="ARBA" id="ARBA00005244"/>
    </source>
</evidence>
<dbReference type="Pfam" id="PF16595">
    <property type="entry name" value="Cas9_PI"/>
    <property type="match status" value="1"/>
</dbReference>
<feature type="binding site" evidence="13">
    <location>
        <position position="10"/>
    </location>
    <ligand>
        <name>Mg(2+)</name>
        <dbReference type="ChEBI" id="CHEBI:18420"/>
        <label>1</label>
    </ligand>
</feature>
<dbReference type="InterPro" id="IPR032240">
    <property type="entry name" value="Cas9_REC"/>
</dbReference>
<dbReference type="InterPro" id="IPR055228">
    <property type="entry name" value="Cas9_RuvC"/>
</dbReference>
<dbReference type="Pfam" id="PF22702">
    <property type="entry name" value="Cas9_RuvC"/>
    <property type="match status" value="1"/>
</dbReference>
<evidence type="ECO:0000256" key="9">
    <source>
        <dbReference type="ARBA" id="ARBA00023118"/>
    </source>
</evidence>
<evidence type="ECO:0000259" key="14">
    <source>
        <dbReference type="PROSITE" id="PS51749"/>
    </source>
</evidence>
<dbReference type="GO" id="GO:0004519">
    <property type="term" value="F:endonuclease activity"/>
    <property type="evidence" value="ECO:0007669"/>
    <property type="project" value="UniProtKB-UniRule"/>
</dbReference>
<evidence type="ECO:0000256" key="7">
    <source>
        <dbReference type="ARBA" id="ARBA00022842"/>
    </source>
</evidence>
<evidence type="ECO:0000256" key="8">
    <source>
        <dbReference type="ARBA" id="ARBA00022884"/>
    </source>
</evidence>
<comment type="similarity">
    <text evidence="13">Belongs to the CRISPR-associated Cas9 family.</text>
</comment>
<reference evidence="15" key="1">
    <citation type="submission" date="2019-11" db="EMBL/GenBank/DDBJ databases">
        <authorList>
            <person name="Feng L."/>
        </authorList>
    </citation>
    <scope>NUCLEOTIDE SEQUENCE</scope>
    <source>
        <strain evidence="15">EFaeciumLFYP64</strain>
    </source>
</reference>
<feature type="domain" description="HNH Cas9-type" evidence="14">
    <location>
        <begin position="772"/>
        <end position="930"/>
    </location>
</feature>
<feature type="binding site" evidence="13">
    <location>
        <position position="778"/>
    </location>
    <ligand>
        <name>Mg(2+)</name>
        <dbReference type="ChEBI" id="CHEBI:18420"/>
        <label>1</label>
    </ligand>
</feature>
<dbReference type="GO" id="GO:0046872">
    <property type="term" value="F:metal ion binding"/>
    <property type="evidence" value="ECO:0007669"/>
    <property type="project" value="UniProtKB-UniRule"/>
</dbReference>
<comment type="similarity">
    <text evidence="2">Belongs to the CRISPR-associated protein Cas9 family. Subtype II-A subfamily.</text>
</comment>
<dbReference type="GO" id="GO:0016787">
    <property type="term" value="F:hydrolase activity"/>
    <property type="evidence" value="ECO:0007669"/>
    <property type="project" value="UniProtKB-KW"/>
</dbReference>
<feature type="binding site" evidence="13">
    <location>
        <position position="10"/>
    </location>
    <ligand>
        <name>Mg(2+)</name>
        <dbReference type="ChEBI" id="CHEBI:18420"/>
        <label>2</label>
    </ligand>
</feature>
<dbReference type="GO" id="GO:0051607">
    <property type="term" value="P:defense response to virus"/>
    <property type="evidence" value="ECO:0007669"/>
    <property type="project" value="UniProtKB-UniRule"/>
</dbReference>
<dbReference type="InterPro" id="IPR028629">
    <property type="entry name" value="Cas9"/>
</dbReference>
<evidence type="ECO:0000256" key="13">
    <source>
        <dbReference type="HAMAP-Rule" id="MF_01480"/>
    </source>
</evidence>
<comment type="domain">
    <text evidence="13">Has 2 endonuclease domains. The discontinuous RuvC-like domain cleaves the target DNA noncomplementary to crRNA while the HNH nuclease domain cleaves the target DNA complementary to crRNA.</text>
</comment>
<comment type="cofactor">
    <cofactor evidence="1 13">
        <name>Mg(2+)</name>
        <dbReference type="ChEBI" id="CHEBI:18420"/>
    </cofactor>
</comment>
<dbReference type="Gene3D" id="1.10.30.50">
    <property type="match status" value="1"/>
</dbReference>
<feature type="binding site" evidence="13">
    <location>
        <position position="991"/>
    </location>
    <ligand>
        <name>Mg(2+)</name>
        <dbReference type="ChEBI" id="CHEBI:18420"/>
        <label>2</label>
    </ligand>
</feature>
<proteinExistence type="inferred from homology"/>
<evidence type="ECO:0000256" key="11">
    <source>
        <dbReference type="ARBA" id="ARBA00023211"/>
    </source>
</evidence>
<dbReference type="EMBL" id="CACRTQ010000014">
    <property type="protein sequence ID" value="VYT78267.1"/>
    <property type="molecule type" value="Genomic_DNA"/>
</dbReference>
<name>A0A6N2ZJF4_ENTFC</name>
<evidence type="ECO:0000256" key="3">
    <source>
        <dbReference type="ARBA" id="ARBA00022722"/>
    </source>
</evidence>
<feature type="binding site" evidence="13">
    <location>
        <position position="778"/>
    </location>
    <ligand>
        <name>Mg(2+)</name>
        <dbReference type="ChEBI" id="CHEBI:18420"/>
        <label>2</label>
    </ligand>
</feature>
<keyword evidence="6 13" id="KW-0378">Hydrolase</keyword>
<keyword evidence="4 13" id="KW-0479">Metal-binding</keyword>
<evidence type="ECO:0000256" key="4">
    <source>
        <dbReference type="ARBA" id="ARBA00022723"/>
    </source>
</evidence>
<keyword evidence="7 13" id="KW-0460">Magnesium</keyword>
<dbReference type="GO" id="GO:0003677">
    <property type="term" value="F:DNA binding"/>
    <property type="evidence" value="ECO:0007669"/>
    <property type="project" value="UniProtKB-UniRule"/>
</dbReference>
<keyword evidence="10 13" id="KW-0238">DNA-binding</keyword>
<keyword evidence="8 13" id="KW-0694">RNA-binding</keyword>
<comment type="subunit">
    <text evidence="12 13">Monomer. Binds crRNA and tracrRNA.</text>
</comment>
<dbReference type="InterPro" id="IPR032237">
    <property type="entry name" value="Cas9_PI"/>
</dbReference>
<organism evidence="15">
    <name type="scientific">Enterococcus faecium</name>
    <name type="common">Streptococcus faecium</name>
    <dbReference type="NCBI Taxonomy" id="1352"/>
    <lineage>
        <taxon>Bacteria</taxon>
        <taxon>Bacillati</taxon>
        <taxon>Bacillota</taxon>
        <taxon>Bacilli</taxon>
        <taxon>Lactobacillales</taxon>
        <taxon>Enterococcaceae</taxon>
        <taxon>Enterococcus</taxon>
    </lineage>
</organism>
<dbReference type="RefSeq" id="WP_002320716.1">
    <property type="nucleotide sequence ID" value="NZ_CACRTQ010000014.1"/>
</dbReference>